<dbReference type="PROSITE" id="PS51819">
    <property type="entry name" value="VOC"/>
    <property type="match status" value="1"/>
</dbReference>
<organism evidence="2 3">
    <name type="scientific">Chromohalobacter japonicus</name>
    <dbReference type="NCBI Taxonomy" id="223900"/>
    <lineage>
        <taxon>Bacteria</taxon>
        <taxon>Pseudomonadati</taxon>
        <taxon>Pseudomonadota</taxon>
        <taxon>Gammaproteobacteria</taxon>
        <taxon>Oceanospirillales</taxon>
        <taxon>Halomonadaceae</taxon>
        <taxon>Chromohalobacter</taxon>
    </lineage>
</organism>
<dbReference type="Proteomes" id="UP000186806">
    <property type="component" value="Unassembled WGS sequence"/>
</dbReference>
<evidence type="ECO:0000313" key="2">
    <source>
        <dbReference type="EMBL" id="OLO11199.1"/>
    </source>
</evidence>
<evidence type="ECO:0000313" key="3">
    <source>
        <dbReference type="Proteomes" id="UP000186806"/>
    </source>
</evidence>
<sequence>MTQFLGKLHHFGLTVTDMGRSEAFDGSILEYLGYAPGQEIEDPAATAIIWSGPGGAISIWPCNPDCPNKQWDMHSPGRHHVALAADSREQVDQFHEHLKTIGANILNAPAEYGYMPGYYALFFTDPDGIKLELAHTPDFPPA</sequence>
<dbReference type="SUPFAM" id="SSF54593">
    <property type="entry name" value="Glyoxalase/Bleomycin resistance protein/Dihydroxybiphenyl dioxygenase"/>
    <property type="match status" value="1"/>
</dbReference>
<dbReference type="InterPro" id="IPR029068">
    <property type="entry name" value="Glyas_Bleomycin-R_OHBP_Dase"/>
</dbReference>
<protein>
    <recommendedName>
        <fullName evidence="1">VOC domain-containing protein</fullName>
    </recommendedName>
</protein>
<proteinExistence type="predicted"/>
<keyword evidence="3" id="KW-1185">Reference proteome</keyword>
<dbReference type="Pfam" id="PF00903">
    <property type="entry name" value="Glyoxalase"/>
    <property type="match status" value="1"/>
</dbReference>
<reference evidence="2 3" key="1">
    <citation type="submission" date="2016-12" db="EMBL/GenBank/DDBJ databases">
        <title>Draft genome sequences of strains Salinicola socius SMB35, Salinicola sp. MH3R3-1 and Chromohalobacter sp. SMB17 from the Verkhnekamsk potash mining region of Russia.</title>
        <authorList>
            <person name="Mavrodi D.V."/>
            <person name="Olsson B.E."/>
            <person name="Korsakova E.S."/>
            <person name="Pyankova A."/>
            <person name="Mavrodi O.V."/>
            <person name="Plotnikova E.G."/>
        </authorList>
    </citation>
    <scope>NUCLEOTIDE SEQUENCE [LARGE SCALE GENOMIC DNA]</scope>
    <source>
        <strain evidence="2 3">SMB17</strain>
    </source>
</reference>
<dbReference type="RefSeq" id="WP_075369357.1">
    <property type="nucleotide sequence ID" value="NZ_MSDQ01000025.1"/>
</dbReference>
<accession>A0A1Q8TBX8</accession>
<dbReference type="InterPro" id="IPR037523">
    <property type="entry name" value="VOC_core"/>
</dbReference>
<name>A0A1Q8TBX8_9GAMM</name>
<gene>
    <name evidence="2" type="ORF">BTW10_10385</name>
</gene>
<evidence type="ECO:0000259" key="1">
    <source>
        <dbReference type="PROSITE" id="PS51819"/>
    </source>
</evidence>
<feature type="domain" description="VOC" evidence="1">
    <location>
        <begin position="7"/>
        <end position="136"/>
    </location>
</feature>
<dbReference type="Gene3D" id="3.10.180.10">
    <property type="entry name" value="2,3-Dihydroxybiphenyl 1,2-Dioxygenase, domain 1"/>
    <property type="match status" value="1"/>
</dbReference>
<dbReference type="PANTHER" id="PTHR35006:SF2">
    <property type="entry name" value="GLYOXALASE FAMILY PROTEIN (AFU_ORTHOLOGUE AFUA_5G14830)"/>
    <property type="match status" value="1"/>
</dbReference>
<comment type="caution">
    <text evidence="2">The sequence shown here is derived from an EMBL/GenBank/DDBJ whole genome shotgun (WGS) entry which is preliminary data.</text>
</comment>
<dbReference type="InterPro" id="IPR004360">
    <property type="entry name" value="Glyas_Fos-R_dOase_dom"/>
</dbReference>
<dbReference type="AlphaFoldDB" id="A0A1Q8TBX8"/>
<dbReference type="PANTHER" id="PTHR35006">
    <property type="entry name" value="GLYOXALASE FAMILY PROTEIN (AFU_ORTHOLOGUE AFUA_5G14830)"/>
    <property type="match status" value="1"/>
</dbReference>
<dbReference type="EMBL" id="MSDQ01000025">
    <property type="protein sequence ID" value="OLO11199.1"/>
    <property type="molecule type" value="Genomic_DNA"/>
</dbReference>